<name>A0A3P1VA98_9STRE</name>
<dbReference type="Proteomes" id="UP000281771">
    <property type="component" value="Unassembled WGS sequence"/>
</dbReference>
<protein>
    <submittedName>
        <fullName evidence="2">Uncharacterized protein</fullName>
    </submittedName>
</protein>
<keyword evidence="3" id="KW-1185">Reference proteome</keyword>
<accession>A0A3P1VA98</accession>
<reference evidence="2 3" key="1">
    <citation type="submission" date="2018-11" db="EMBL/GenBank/DDBJ databases">
        <title>Genomes From Bacteria Associated with the Canine Oral Cavity: a Test Case for Automated Genome-Based Taxonomic Assignment.</title>
        <authorList>
            <person name="Coil D.A."/>
            <person name="Jospin G."/>
            <person name="Darling A.E."/>
            <person name="Wallis C."/>
            <person name="Davis I.J."/>
            <person name="Harris S."/>
            <person name="Eisen J.A."/>
            <person name="Holcombe L.J."/>
            <person name="O'Flynn C."/>
        </authorList>
    </citation>
    <scope>NUCLEOTIDE SEQUENCE [LARGE SCALE GENOMIC DNA]</scope>
    <source>
        <strain evidence="2 3">OH4621_COT-116</strain>
    </source>
</reference>
<feature type="transmembrane region" description="Helical" evidence="1">
    <location>
        <begin position="99"/>
        <end position="118"/>
    </location>
</feature>
<evidence type="ECO:0000256" key="1">
    <source>
        <dbReference type="SAM" id="Phobius"/>
    </source>
</evidence>
<dbReference type="STRING" id="1123309.GCA_000377005_01904"/>
<proteinExistence type="predicted"/>
<dbReference type="EMBL" id="RQZA01000006">
    <property type="protein sequence ID" value="RRD31069.1"/>
    <property type="molecule type" value="Genomic_DNA"/>
</dbReference>
<comment type="caution">
    <text evidence="2">The sequence shown here is derived from an EMBL/GenBank/DDBJ whole genome shotgun (WGS) entry which is preliminary data.</text>
</comment>
<evidence type="ECO:0000313" key="2">
    <source>
        <dbReference type="EMBL" id="RRD31069.1"/>
    </source>
</evidence>
<sequence length="129" mass="14313">MKISITRNTGWIGFAVRLKVFINGVEMVRMANSATQFLDIPLQEGDTAILTVKSIRSSNIQIQEGDQVLIETNPAYMICLSIAMALLIISMFLRYSSNMASIILSFAASGLFISALFMQQFTLSKINRP</sequence>
<dbReference type="RefSeq" id="WP_124777296.1">
    <property type="nucleotide sequence ID" value="NZ_RQZA01000006.1"/>
</dbReference>
<keyword evidence="1" id="KW-0472">Membrane</keyword>
<feature type="transmembrane region" description="Helical" evidence="1">
    <location>
        <begin position="75"/>
        <end position="93"/>
    </location>
</feature>
<dbReference type="AlphaFoldDB" id="A0A3P1VA98"/>
<gene>
    <name evidence="2" type="ORF">EII38_07265</name>
</gene>
<keyword evidence="1" id="KW-0812">Transmembrane</keyword>
<evidence type="ECO:0000313" key="3">
    <source>
        <dbReference type="Proteomes" id="UP000281771"/>
    </source>
</evidence>
<organism evidence="2 3">
    <name type="scientific">Streptococcus minor</name>
    <dbReference type="NCBI Taxonomy" id="229549"/>
    <lineage>
        <taxon>Bacteria</taxon>
        <taxon>Bacillati</taxon>
        <taxon>Bacillota</taxon>
        <taxon>Bacilli</taxon>
        <taxon>Lactobacillales</taxon>
        <taxon>Streptococcaceae</taxon>
        <taxon>Streptococcus</taxon>
    </lineage>
</organism>
<keyword evidence="1" id="KW-1133">Transmembrane helix</keyword>